<name>A0ABU7ZF41_9PAST</name>
<organism evidence="1 2">
    <name type="scientific">Mannheimia indoligenes</name>
    <dbReference type="NCBI Taxonomy" id="3103145"/>
    <lineage>
        <taxon>Bacteria</taxon>
        <taxon>Pseudomonadati</taxon>
        <taxon>Pseudomonadota</taxon>
        <taxon>Gammaproteobacteria</taxon>
        <taxon>Pasteurellales</taxon>
        <taxon>Pasteurellaceae</taxon>
        <taxon>Mannheimia</taxon>
    </lineage>
</organism>
<keyword evidence="2" id="KW-1185">Reference proteome</keyword>
<comment type="caution">
    <text evidence="1">The sequence shown here is derived from an EMBL/GenBank/DDBJ whole genome shotgun (WGS) entry which is preliminary data.</text>
</comment>
<dbReference type="Gene3D" id="1.25.40.10">
    <property type="entry name" value="Tetratricopeptide repeat domain"/>
    <property type="match status" value="1"/>
</dbReference>
<gene>
    <name evidence="1" type="ORF">V6W77_06265</name>
</gene>
<accession>A0ABU7ZF41</accession>
<dbReference type="InterPro" id="IPR011990">
    <property type="entry name" value="TPR-like_helical_dom_sf"/>
</dbReference>
<dbReference type="RefSeq" id="WP_334254119.1">
    <property type="nucleotide sequence ID" value="NZ_JBAJJF010000003.1"/>
</dbReference>
<dbReference type="Proteomes" id="UP001432017">
    <property type="component" value="Unassembled WGS sequence"/>
</dbReference>
<sequence length="416" mass="47157">MEIHIQATQFRQEILLYQKTGNYEKALDIAKQALLLGYDTDFFLSAASTMCIKLERWQDAVSYALQAVELEPSEINNFDVLSHAYGALFDWKNAAPYGRAALELRHAQHKVNNPILPALPAIQSDIEKKKKIISFSLFGASSAYIETAVLNVQLVNEVYPNWICRFYVDETVPEEAIQRLTSPHSEIIYVQGEEKSLPKTMWRFLAMDDESVGYIIFRDADSVISKREATTVAEWIASGCRFHTIRDSGSHTELILAGLWGAIAGSIPNVTEKMYDYVRKYGDTSRFTDQYFLREKVWGYVQQDLYASDRIFGFMNANPISEVGFDFSLTHIGCNEGGSIFRAATPKLKKGNKVVWKLHSSIVISHTFDSSPQIQDERLICQYEVIAEDGYIEGFIPKRYANGINTGLSRIELIYG</sequence>
<dbReference type="SUPFAM" id="SSF48452">
    <property type="entry name" value="TPR-like"/>
    <property type="match status" value="1"/>
</dbReference>
<evidence type="ECO:0000313" key="2">
    <source>
        <dbReference type="Proteomes" id="UP001432017"/>
    </source>
</evidence>
<reference evidence="1" key="1">
    <citation type="submission" date="2023-12" db="EMBL/GenBank/DDBJ databases">
        <title>Mannheima indologenes sp. nov. proposed for Clade V organisms of Mannheimia.</title>
        <authorList>
            <person name="Christensen H."/>
        </authorList>
    </citation>
    <scope>NUCLEOTIDE SEQUENCE</scope>
    <source>
        <strain evidence="1">M14.4</strain>
    </source>
</reference>
<evidence type="ECO:0000313" key="1">
    <source>
        <dbReference type="EMBL" id="MEG9475876.1"/>
    </source>
</evidence>
<protein>
    <recommendedName>
        <fullName evidence="3">Tetratricopeptide repeat protein</fullName>
    </recommendedName>
</protein>
<dbReference type="EMBL" id="JBAJJM010000007">
    <property type="protein sequence ID" value="MEG9475876.1"/>
    <property type="molecule type" value="Genomic_DNA"/>
</dbReference>
<evidence type="ECO:0008006" key="3">
    <source>
        <dbReference type="Google" id="ProtNLM"/>
    </source>
</evidence>
<proteinExistence type="predicted"/>